<proteinExistence type="inferred from homology"/>
<evidence type="ECO:0000256" key="3">
    <source>
        <dbReference type="ARBA" id="ARBA00041189"/>
    </source>
</evidence>
<dbReference type="PANTHER" id="PTHR16650">
    <property type="entry name" value="C21ORF13-RELATED"/>
    <property type="match status" value="1"/>
</dbReference>
<protein>
    <recommendedName>
        <fullName evidence="3">Lebercilin-like protein</fullName>
    </recommendedName>
    <alternativeName>
        <fullName evidence="4">Leber congenital amaurosis 5-like protein</fullName>
    </alternativeName>
</protein>
<evidence type="ECO:0000256" key="2">
    <source>
        <dbReference type="ARBA" id="ARBA00023054"/>
    </source>
</evidence>
<dbReference type="OrthoDB" id="2123794at2759"/>
<reference evidence="8" key="1">
    <citation type="submission" date="2021-04" db="EMBL/GenBank/DDBJ databases">
        <authorList>
            <consortium name="Wellcome Sanger Institute Data Sharing"/>
        </authorList>
    </citation>
    <scope>NUCLEOTIDE SEQUENCE [LARGE SCALE GENOMIC DNA]</scope>
</reference>
<feature type="compositionally biased region" description="Acidic residues" evidence="6">
    <location>
        <begin position="405"/>
        <end position="415"/>
    </location>
</feature>
<evidence type="ECO:0000256" key="6">
    <source>
        <dbReference type="SAM" id="MobiDB-lite"/>
    </source>
</evidence>
<feature type="coiled-coil region" evidence="5">
    <location>
        <begin position="227"/>
        <end position="261"/>
    </location>
</feature>
<feature type="compositionally biased region" description="Basic and acidic residues" evidence="6">
    <location>
        <begin position="420"/>
        <end position="431"/>
    </location>
</feature>
<dbReference type="RefSeq" id="XP_030256161.1">
    <property type="nucleotide sequence ID" value="XM_030400301.1"/>
</dbReference>
<dbReference type="Proteomes" id="UP000472265">
    <property type="component" value="Chromosome 2"/>
</dbReference>
<dbReference type="PANTHER" id="PTHR16650:SF9">
    <property type="entry name" value="LEBERCILIN-LIKE PROTEIN"/>
    <property type="match status" value="1"/>
</dbReference>
<dbReference type="InParanoid" id="A0A671UBN7"/>
<sequence>MCDRQRRLMQAAHQREADGDAVGRSTDTSRWSSPFTLHRGSNSSRRSSDSEDQADSLIDKSPEAYSSDLSRQPKLRQKGKRAQEPHRQKTNTASFQVPKLPPIKPLQASRPRVQSAYMHCIREHESQVCDLQHRLNEASTENKLLRRLQHRHTVALQYFQNSEDSVSQIFTRHYNEARVLQALLRDTRSCRDNLARQLQTTESTLLSTKASLKHLQLLSQDHRLLEREELTLRLNEANAELEEKDKRIVDLERNLELCQASFNRQLVTEHRKTTEARKLSFFLKGKVYQLNGEVEEKKKEIETHNIYSLRFAKKGVESKLVQTDGFILPPTEPARLFRLANTESQERLEEQESSVESFYFPVKEYSDPETPETEALTNHQDDTERCADTSGQSSCSEESLKYQTEEDCAKEEEAPEVPQELEKEQETEKSEMPYISKKSLNATEPKRQGYRLPRIRRNYTFNQTIENLHNGRPANSCVDFNPCESTKPDEGGDYQQWES</sequence>
<dbReference type="RefSeq" id="XP_030256152.1">
    <property type="nucleotide sequence ID" value="XM_030400292.1"/>
</dbReference>
<dbReference type="Ensembl" id="ENSSAUT00010011980.1">
    <property type="protein sequence ID" value="ENSSAUP00010011268.1"/>
    <property type="gene ID" value="ENSSAUG00010005437.1"/>
</dbReference>
<dbReference type="Pfam" id="PF15619">
    <property type="entry name" value="Lebercilin"/>
    <property type="match status" value="1"/>
</dbReference>
<evidence type="ECO:0000259" key="7">
    <source>
        <dbReference type="Pfam" id="PF15619"/>
    </source>
</evidence>
<dbReference type="InterPro" id="IPR028933">
    <property type="entry name" value="Lebercilin_dom"/>
</dbReference>
<comment type="similarity">
    <text evidence="1">Belongs to the LCA5 family.</text>
</comment>
<feature type="domain" description="Lebercilin" evidence="7">
    <location>
        <begin position="112"/>
        <end position="300"/>
    </location>
</feature>
<dbReference type="AlphaFoldDB" id="A0A671UBN7"/>
<dbReference type="GeneID" id="115571164"/>
<evidence type="ECO:0000256" key="1">
    <source>
        <dbReference type="ARBA" id="ARBA00010229"/>
    </source>
</evidence>
<feature type="region of interest" description="Disordered" evidence="6">
    <location>
        <begin position="365"/>
        <end position="451"/>
    </location>
</feature>
<reference evidence="8" key="2">
    <citation type="submission" date="2025-08" db="UniProtKB">
        <authorList>
            <consortium name="Ensembl"/>
        </authorList>
    </citation>
    <scope>IDENTIFICATION</scope>
</reference>
<keyword evidence="2 5" id="KW-0175">Coiled coil</keyword>
<dbReference type="InterPro" id="IPR026188">
    <property type="entry name" value="Lebercilin-like"/>
</dbReference>
<organism evidence="8 9">
    <name type="scientific">Sparus aurata</name>
    <name type="common">Gilthead sea bream</name>
    <dbReference type="NCBI Taxonomy" id="8175"/>
    <lineage>
        <taxon>Eukaryota</taxon>
        <taxon>Metazoa</taxon>
        <taxon>Chordata</taxon>
        <taxon>Craniata</taxon>
        <taxon>Vertebrata</taxon>
        <taxon>Euteleostomi</taxon>
        <taxon>Actinopterygii</taxon>
        <taxon>Neopterygii</taxon>
        <taxon>Teleostei</taxon>
        <taxon>Neoteleostei</taxon>
        <taxon>Acanthomorphata</taxon>
        <taxon>Eupercaria</taxon>
        <taxon>Spariformes</taxon>
        <taxon>Sparidae</taxon>
        <taxon>Sparus</taxon>
    </lineage>
</organism>
<feature type="region of interest" description="Disordered" evidence="6">
    <location>
        <begin position="1"/>
        <end position="111"/>
    </location>
</feature>
<reference evidence="8" key="3">
    <citation type="submission" date="2025-09" db="UniProtKB">
        <authorList>
            <consortium name="Ensembl"/>
        </authorList>
    </citation>
    <scope>IDENTIFICATION</scope>
</reference>
<gene>
    <name evidence="8" type="primary">lca5l</name>
</gene>
<name>A0A671UBN7_SPAAU</name>
<feature type="region of interest" description="Disordered" evidence="6">
    <location>
        <begin position="470"/>
        <end position="499"/>
    </location>
</feature>
<keyword evidence="9" id="KW-1185">Reference proteome</keyword>
<dbReference type="GO" id="GO:0042073">
    <property type="term" value="P:intraciliary transport"/>
    <property type="evidence" value="ECO:0007669"/>
    <property type="project" value="TreeGrafter"/>
</dbReference>
<dbReference type="GeneTree" id="ENSGT00560000077266"/>
<feature type="compositionally biased region" description="Polar residues" evidence="6">
    <location>
        <begin position="25"/>
        <end position="35"/>
    </location>
</feature>
<evidence type="ECO:0000256" key="5">
    <source>
        <dbReference type="SAM" id="Coils"/>
    </source>
</evidence>
<evidence type="ECO:0000313" key="9">
    <source>
        <dbReference type="Proteomes" id="UP000472265"/>
    </source>
</evidence>
<evidence type="ECO:0000256" key="4">
    <source>
        <dbReference type="ARBA" id="ARBA00041402"/>
    </source>
</evidence>
<accession>A0A671UBN7</accession>
<evidence type="ECO:0000313" key="8">
    <source>
        <dbReference type="Ensembl" id="ENSSAUP00010011268.1"/>
    </source>
</evidence>
<dbReference type="OMA" id="RENKMVQ"/>
<dbReference type="GO" id="GO:0005930">
    <property type="term" value="C:axoneme"/>
    <property type="evidence" value="ECO:0007669"/>
    <property type="project" value="TreeGrafter"/>
</dbReference>